<accession>A0A917D308</accession>
<dbReference type="InterPro" id="IPR013328">
    <property type="entry name" value="6PGD_dom2"/>
</dbReference>
<dbReference type="Gene3D" id="3.40.50.720">
    <property type="entry name" value="NAD(P)-binding Rossmann-like Domain"/>
    <property type="match status" value="1"/>
</dbReference>
<organism evidence="7 8">
    <name type="scientific">Paenibacillus albidus</name>
    <dbReference type="NCBI Taxonomy" id="2041023"/>
    <lineage>
        <taxon>Bacteria</taxon>
        <taxon>Bacillati</taxon>
        <taxon>Bacillota</taxon>
        <taxon>Bacilli</taxon>
        <taxon>Bacillales</taxon>
        <taxon>Paenibacillaceae</taxon>
        <taxon>Paenibacillus</taxon>
    </lineage>
</organism>
<dbReference type="GO" id="GO:0019592">
    <property type="term" value="P:mannitol catabolic process"/>
    <property type="evidence" value="ECO:0007669"/>
    <property type="project" value="TreeGrafter"/>
</dbReference>
<dbReference type="InterPro" id="IPR036291">
    <property type="entry name" value="NAD(P)-bd_dom_sf"/>
</dbReference>
<comment type="catalytic activity">
    <reaction evidence="3">
        <text>D-mannitol 1-phosphate + NAD(+) = beta-D-fructose 6-phosphate + NADH + H(+)</text>
        <dbReference type="Rhea" id="RHEA:19661"/>
        <dbReference type="ChEBI" id="CHEBI:15378"/>
        <dbReference type="ChEBI" id="CHEBI:57540"/>
        <dbReference type="ChEBI" id="CHEBI:57634"/>
        <dbReference type="ChEBI" id="CHEBI:57945"/>
        <dbReference type="ChEBI" id="CHEBI:61381"/>
        <dbReference type="EC" id="1.1.1.17"/>
    </reaction>
</comment>
<dbReference type="SUPFAM" id="SSF51735">
    <property type="entry name" value="NAD(P)-binding Rossmann-fold domains"/>
    <property type="match status" value="1"/>
</dbReference>
<protein>
    <recommendedName>
        <fullName evidence="4">Altronate oxidoreductase</fullName>
        <ecNumber evidence="4">1.1.1.58</ecNumber>
    </recommendedName>
    <alternativeName>
        <fullName evidence="4">Tagaturonate dehydrogenase</fullName>
    </alternativeName>
    <alternativeName>
        <fullName evidence="4">Tagaturonate reductase</fullName>
    </alternativeName>
</protein>
<dbReference type="PRINTS" id="PR00084">
    <property type="entry name" value="MTLDHDRGNASE"/>
</dbReference>
<dbReference type="AlphaFoldDB" id="A0A917D308"/>
<dbReference type="EC" id="1.1.1.58" evidence="4"/>
<dbReference type="Gene3D" id="1.10.1040.10">
    <property type="entry name" value="N-(1-d-carboxylethyl)-l-norvaline Dehydrogenase, domain 2"/>
    <property type="match status" value="1"/>
</dbReference>
<evidence type="ECO:0000313" key="8">
    <source>
        <dbReference type="Proteomes" id="UP000637643"/>
    </source>
</evidence>
<name>A0A917D308_9BACL</name>
<comment type="similarity">
    <text evidence="4">Belongs to the mannitol dehydrogenase family. UxaB subfamily.</text>
</comment>
<evidence type="ECO:0000259" key="6">
    <source>
        <dbReference type="Pfam" id="PF08125"/>
    </source>
</evidence>
<reference evidence="7" key="1">
    <citation type="journal article" date="2014" name="Int. J. Syst. Evol. Microbiol.">
        <title>Complete genome sequence of Corynebacterium casei LMG S-19264T (=DSM 44701T), isolated from a smear-ripened cheese.</title>
        <authorList>
            <consortium name="US DOE Joint Genome Institute (JGI-PGF)"/>
            <person name="Walter F."/>
            <person name="Albersmeier A."/>
            <person name="Kalinowski J."/>
            <person name="Ruckert C."/>
        </authorList>
    </citation>
    <scope>NUCLEOTIDE SEQUENCE</scope>
    <source>
        <strain evidence="7">CGMCC 1.16134</strain>
    </source>
</reference>
<keyword evidence="8" id="KW-1185">Reference proteome</keyword>
<dbReference type="NCBIfam" id="NF002969">
    <property type="entry name" value="PRK03643.1"/>
    <property type="match status" value="1"/>
</dbReference>
<feature type="domain" description="Mannitol dehydrogenase N-terminal" evidence="5">
    <location>
        <begin position="19"/>
        <end position="255"/>
    </location>
</feature>
<dbReference type="RefSeq" id="WP_373293961.1">
    <property type="nucleotide sequence ID" value="NZ_BMKR01000045.1"/>
</dbReference>
<evidence type="ECO:0000259" key="5">
    <source>
        <dbReference type="Pfam" id="PF01232"/>
    </source>
</evidence>
<reference evidence="7" key="2">
    <citation type="submission" date="2020-09" db="EMBL/GenBank/DDBJ databases">
        <authorList>
            <person name="Sun Q."/>
            <person name="Zhou Y."/>
        </authorList>
    </citation>
    <scope>NUCLEOTIDE SEQUENCE</scope>
    <source>
        <strain evidence="7">CGMCC 1.16134</strain>
    </source>
</reference>
<evidence type="ECO:0000256" key="2">
    <source>
        <dbReference type="ARBA" id="ARBA00023027"/>
    </source>
</evidence>
<dbReference type="PANTHER" id="PTHR30524">
    <property type="entry name" value="MANNITOL-1-PHOSPHATE 5-DEHYDROGENASE"/>
    <property type="match status" value="1"/>
</dbReference>
<dbReference type="GO" id="GO:0009026">
    <property type="term" value="F:tagaturonate reductase activity"/>
    <property type="evidence" value="ECO:0007669"/>
    <property type="project" value="UniProtKB-UniRule"/>
</dbReference>
<keyword evidence="1 4" id="KW-0560">Oxidoreductase</keyword>
<proteinExistence type="inferred from homology"/>
<evidence type="ECO:0000313" key="7">
    <source>
        <dbReference type="EMBL" id="GGG08456.1"/>
    </source>
</evidence>
<dbReference type="GO" id="GO:0019698">
    <property type="term" value="P:D-galacturonate catabolic process"/>
    <property type="evidence" value="ECO:0007669"/>
    <property type="project" value="TreeGrafter"/>
</dbReference>
<gene>
    <name evidence="4 7" type="primary">uxaB</name>
    <name evidence="7" type="ORF">GCM10010912_61340</name>
</gene>
<dbReference type="Pfam" id="PF08125">
    <property type="entry name" value="Mannitol_dh_C"/>
    <property type="match status" value="1"/>
</dbReference>
<comment type="caution">
    <text evidence="4">Lacks conserved residue(s) required for the propagation of feature annotation.</text>
</comment>
<comment type="pathway">
    <text evidence="4">Carbohydrate metabolism; pentose and glucuronate interconversion.</text>
</comment>
<evidence type="ECO:0000256" key="1">
    <source>
        <dbReference type="ARBA" id="ARBA00023002"/>
    </source>
</evidence>
<dbReference type="InterPro" id="IPR000669">
    <property type="entry name" value="Mannitol_DH"/>
</dbReference>
<feature type="domain" description="Mannitol dehydrogenase C-terminal" evidence="6">
    <location>
        <begin position="274"/>
        <end position="469"/>
    </location>
</feature>
<evidence type="ECO:0000256" key="4">
    <source>
        <dbReference type="HAMAP-Rule" id="MF_00670"/>
    </source>
</evidence>
<dbReference type="InterPro" id="IPR023668">
    <property type="entry name" value="Altronate_OxRdtase"/>
</dbReference>
<dbReference type="EMBL" id="BMKR01000045">
    <property type="protein sequence ID" value="GGG08456.1"/>
    <property type="molecule type" value="Genomic_DNA"/>
</dbReference>
<keyword evidence="2 4" id="KW-0520">NAD</keyword>
<dbReference type="HAMAP" id="MF_00670">
    <property type="entry name" value="Altron_oxidoreduct"/>
    <property type="match status" value="1"/>
</dbReference>
<dbReference type="SUPFAM" id="SSF48179">
    <property type="entry name" value="6-phosphogluconate dehydrogenase C-terminal domain-like"/>
    <property type="match status" value="1"/>
</dbReference>
<sequence>MKMRLDREQGKAFNQYPEKVLQFGEGNFMRAFVDWQIHTMNRLTDFNGGVVIVQPLASGMADRLNEQDGLFTLYQQGIQDGQVCRKHEVIDCITRTLNPYSQYNEYLELAENPELRFIVSNTTEAGIAYEANDKLADAPPSSFPGKLTALLHRRYEYFNGDASKGFVLIPCELIDRNGDELKATVLQYAKLWNLGEGFIQWLHEANTFCSSLVDRIVSGYPRDSMDEITAELGYEDALVVVSEPFHLWVIEGPQWIKDEFPAHRAGLNVLVVDDMTPYRTRKVRILNGAHTAMMPVAYLYGIDTVAEAVGHEEVGAYVKSLIDEEIIPTLDLPAAELQSFADAVWERFLNPFVQHYLLSISLNSVSKFKTRDLPSLLQYVETRGQLPGKLVFSLSALIAFYSGRRGEEPIPLADDADILDWFAGLWNGWDGTDEGLHRLVADVLAADNRWGRNLNELEGLAEQVAEGLIAIKKTGMKEALHSLDRKPAHN</sequence>
<dbReference type="InterPro" id="IPR013131">
    <property type="entry name" value="Mannitol_DH_N"/>
</dbReference>
<dbReference type="Pfam" id="PF01232">
    <property type="entry name" value="Mannitol_dh"/>
    <property type="match status" value="1"/>
</dbReference>
<dbReference type="InterPro" id="IPR013118">
    <property type="entry name" value="Mannitol_DH_C"/>
</dbReference>
<dbReference type="InterPro" id="IPR008927">
    <property type="entry name" value="6-PGluconate_DH-like_C_sf"/>
</dbReference>
<dbReference type="Proteomes" id="UP000637643">
    <property type="component" value="Unassembled WGS sequence"/>
</dbReference>
<comment type="catalytic activity">
    <reaction evidence="4">
        <text>D-altronate + NAD(+) = keto-D-tagaturonate + NADH + H(+)</text>
        <dbReference type="Rhea" id="RHEA:17813"/>
        <dbReference type="ChEBI" id="CHEBI:15378"/>
        <dbReference type="ChEBI" id="CHEBI:17360"/>
        <dbReference type="ChEBI" id="CHEBI:17886"/>
        <dbReference type="ChEBI" id="CHEBI:57540"/>
        <dbReference type="ChEBI" id="CHEBI:57945"/>
        <dbReference type="EC" id="1.1.1.58"/>
    </reaction>
</comment>
<comment type="caution">
    <text evidence="7">The sequence shown here is derived from an EMBL/GenBank/DDBJ whole genome shotgun (WGS) entry which is preliminary data.</text>
</comment>
<dbReference type="GO" id="GO:0008926">
    <property type="term" value="F:mannitol-1-phosphate 5-dehydrogenase activity"/>
    <property type="evidence" value="ECO:0007669"/>
    <property type="project" value="UniProtKB-EC"/>
</dbReference>
<dbReference type="GO" id="GO:0005829">
    <property type="term" value="C:cytosol"/>
    <property type="evidence" value="ECO:0007669"/>
    <property type="project" value="TreeGrafter"/>
</dbReference>
<dbReference type="PANTHER" id="PTHR30524:SF0">
    <property type="entry name" value="ALTRONATE OXIDOREDUCTASE-RELATED"/>
    <property type="match status" value="1"/>
</dbReference>
<evidence type="ECO:0000256" key="3">
    <source>
        <dbReference type="ARBA" id="ARBA00048615"/>
    </source>
</evidence>